<gene>
    <name evidence="2" type="ORF">CLV58_12838</name>
</gene>
<dbReference type="EMBL" id="PVTE01000028">
    <property type="protein sequence ID" value="PRY28621.1"/>
    <property type="molecule type" value="Genomic_DNA"/>
</dbReference>
<dbReference type="OrthoDB" id="932488at2"/>
<proteinExistence type="predicted"/>
<protein>
    <recommendedName>
        <fullName evidence="4">YD repeat-containing protein</fullName>
    </recommendedName>
</protein>
<comment type="caution">
    <text evidence="2">The sequence shown here is derived from an EMBL/GenBank/DDBJ whole genome shotgun (WGS) entry which is preliminary data.</text>
</comment>
<evidence type="ECO:0000313" key="2">
    <source>
        <dbReference type="EMBL" id="PRY28621.1"/>
    </source>
</evidence>
<dbReference type="RefSeq" id="WP_106140259.1">
    <property type="nucleotide sequence ID" value="NZ_PVTE01000028.1"/>
</dbReference>
<sequence length="283" mass="31825">MNCYQVILGLLSLFAMGCQQGTDAIAPAVTATTSINSSTATTPATTANLRLKQMTVQGDNGGLGPYFINTRFSYKQGRLLSQVIVPPTAPNATELTNECTYDEQGRLTSYRVRYGQANSDGSVGELTTYTFGDGFIEQTTTRFQANGQPLPDQLNERNIYRLNTQGQVTEWQQENIIRYGFPTRARYVYTYENGNIVKAAYLNANDRTEFTINYQYDDKVNPFNKWSYTFDPVLYSSRNNIVSAQVDQGTVYKTEYTYTEQGLPRTKKDVAKGAVLSYDYESF</sequence>
<evidence type="ECO:0000313" key="3">
    <source>
        <dbReference type="Proteomes" id="UP000238375"/>
    </source>
</evidence>
<evidence type="ECO:0000256" key="1">
    <source>
        <dbReference type="SAM" id="SignalP"/>
    </source>
</evidence>
<reference evidence="2 3" key="1">
    <citation type="submission" date="2018-03" db="EMBL/GenBank/DDBJ databases">
        <title>Genomic Encyclopedia of Archaeal and Bacterial Type Strains, Phase II (KMG-II): from individual species to whole genera.</title>
        <authorList>
            <person name="Goeker M."/>
        </authorList>
    </citation>
    <scope>NUCLEOTIDE SEQUENCE [LARGE SCALE GENOMIC DNA]</scope>
    <source>
        <strain evidence="2 3">DSM 28354</strain>
    </source>
</reference>
<name>A0A2T0S5A5_9BACT</name>
<feature type="chain" id="PRO_5015394176" description="YD repeat-containing protein" evidence="1">
    <location>
        <begin position="22"/>
        <end position="283"/>
    </location>
</feature>
<accession>A0A2T0S5A5</accession>
<dbReference type="AlphaFoldDB" id="A0A2T0S5A5"/>
<dbReference type="Proteomes" id="UP000238375">
    <property type="component" value="Unassembled WGS sequence"/>
</dbReference>
<keyword evidence="1" id="KW-0732">Signal</keyword>
<evidence type="ECO:0008006" key="4">
    <source>
        <dbReference type="Google" id="ProtNLM"/>
    </source>
</evidence>
<organism evidence="2 3">
    <name type="scientific">Spirosoma oryzae</name>
    <dbReference type="NCBI Taxonomy" id="1469603"/>
    <lineage>
        <taxon>Bacteria</taxon>
        <taxon>Pseudomonadati</taxon>
        <taxon>Bacteroidota</taxon>
        <taxon>Cytophagia</taxon>
        <taxon>Cytophagales</taxon>
        <taxon>Cytophagaceae</taxon>
        <taxon>Spirosoma</taxon>
    </lineage>
</organism>
<keyword evidence="3" id="KW-1185">Reference proteome</keyword>
<feature type="signal peptide" evidence="1">
    <location>
        <begin position="1"/>
        <end position="21"/>
    </location>
</feature>